<dbReference type="RefSeq" id="WP_069957057.1">
    <property type="nucleotide sequence ID" value="NZ_MCGG01000011.1"/>
</dbReference>
<keyword evidence="2" id="KW-1185">Reference proteome</keyword>
<comment type="caution">
    <text evidence="1">The sequence shown here is derived from an EMBL/GenBank/DDBJ whole genome shotgun (WGS) entry which is preliminary data.</text>
</comment>
<reference evidence="2" key="1">
    <citation type="submission" date="2016-07" db="EMBL/GenBank/DDBJ databases">
        <authorList>
            <person name="Florea S."/>
            <person name="Webb J.S."/>
            <person name="Jaromczyk J."/>
            <person name="Schardl C.L."/>
        </authorList>
    </citation>
    <scope>NUCLEOTIDE SEQUENCE [LARGE SCALE GENOMIC DNA]</scope>
    <source>
        <strain evidence="2">MV-1</strain>
    </source>
</reference>
<sequence length="186" mass="20223">MLLESYKANGLIWLSNVSGLAGDQIEAFRGDLVIEFGEMHEASQTRNPPKKMIEQVVLLADGGKISFFAGFLEDLNTLEPFAARYAGDFADGATAVIYCVNIDEPMKVTLDGVTFTCIPMSEGLVWNELMDRLYIEKSDLKGQSPEQKIITVAAARGELSFKGETLDFVAASAKTNAAVREFSGAI</sequence>
<dbReference type="EMBL" id="MCGG01000011">
    <property type="protein sequence ID" value="OEJ68699.1"/>
    <property type="molecule type" value="Genomic_DNA"/>
</dbReference>
<dbReference type="OrthoDB" id="8479070at2"/>
<dbReference type="AlphaFoldDB" id="A0A1E5QA89"/>
<dbReference type="STRING" id="28181.BEN30_05675"/>
<proteinExistence type="predicted"/>
<evidence type="ECO:0000313" key="1">
    <source>
        <dbReference type="EMBL" id="OEJ68699.1"/>
    </source>
</evidence>
<organism evidence="1 2">
    <name type="scientific">Magnetovibrio blakemorei</name>
    <dbReference type="NCBI Taxonomy" id="28181"/>
    <lineage>
        <taxon>Bacteria</taxon>
        <taxon>Pseudomonadati</taxon>
        <taxon>Pseudomonadota</taxon>
        <taxon>Alphaproteobacteria</taxon>
        <taxon>Rhodospirillales</taxon>
        <taxon>Magnetovibrionaceae</taxon>
        <taxon>Magnetovibrio</taxon>
    </lineage>
</organism>
<accession>A0A1E5QA89</accession>
<name>A0A1E5QA89_9PROT</name>
<evidence type="ECO:0000313" key="2">
    <source>
        <dbReference type="Proteomes" id="UP000095347"/>
    </source>
</evidence>
<protein>
    <submittedName>
        <fullName evidence="1">Uncharacterized protein</fullName>
    </submittedName>
</protein>
<gene>
    <name evidence="1" type="ORF">BEN30_05675</name>
</gene>
<dbReference type="Proteomes" id="UP000095347">
    <property type="component" value="Unassembled WGS sequence"/>
</dbReference>